<organism evidence="2">
    <name type="scientific">Pongo abelii</name>
    <name type="common">Sumatran orangutan</name>
    <name type="synonym">Pongo pygmaeus abelii</name>
    <dbReference type="NCBI Taxonomy" id="9601"/>
    <lineage>
        <taxon>Eukaryota</taxon>
        <taxon>Metazoa</taxon>
        <taxon>Chordata</taxon>
        <taxon>Craniata</taxon>
        <taxon>Vertebrata</taxon>
        <taxon>Euteleostomi</taxon>
        <taxon>Mammalia</taxon>
        <taxon>Eutheria</taxon>
        <taxon>Euarchontoglires</taxon>
        <taxon>Primates</taxon>
        <taxon>Haplorrhini</taxon>
        <taxon>Catarrhini</taxon>
        <taxon>Hominidae</taxon>
        <taxon>Pongo</taxon>
    </lineage>
</organism>
<accession>A0A2J8X4Y9</accession>
<sequence length="60" mass="6751">MSSHLVEPPPPLHNNNNNCEESDQSLPPPAGLNIRRRSCRRREGSRGFEEKCGLGIRLVQ</sequence>
<gene>
    <name evidence="2" type="ORF">CR201_G0005205</name>
</gene>
<dbReference type="EMBL" id="NDHI03003372">
    <property type="protein sequence ID" value="PNJ77102.1"/>
    <property type="molecule type" value="Genomic_DNA"/>
</dbReference>
<dbReference type="AlphaFoldDB" id="A0A2J8X4Y9"/>
<proteinExistence type="predicted"/>
<protein>
    <submittedName>
        <fullName evidence="2">BNIP3L isoform 2</fullName>
    </submittedName>
</protein>
<evidence type="ECO:0000256" key="1">
    <source>
        <dbReference type="SAM" id="MobiDB-lite"/>
    </source>
</evidence>
<evidence type="ECO:0000313" key="2">
    <source>
        <dbReference type="EMBL" id="PNJ77102.1"/>
    </source>
</evidence>
<name>A0A2J8X4Y9_PONAB</name>
<reference evidence="2" key="1">
    <citation type="submission" date="2017-12" db="EMBL/GenBank/DDBJ databases">
        <title>High-resolution comparative analysis of great ape genomes.</title>
        <authorList>
            <person name="Pollen A."/>
            <person name="Hastie A."/>
            <person name="Hormozdiari F."/>
            <person name="Dougherty M."/>
            <person name="Liu R."/>
            <person name="Chaisson M."/>
            <person name="Hoppe E."/>
            <person name="Hill C."/>
            <person name="Pang A."/>
            <person name="Hillier L."/>
            <person name="Baker C."/>
            <person name="Armstrong J."/>
            <person name="Shendure J."/>
            <person name="Paten B."/>
            <person name="Wilson R."/>
            <person name="Chao H."/>
            <person name="Schneider V."/>
            <person name="Ventura M."/>
            <person name="Kronenberg Z."/>
            <person name="Murali S."/>
            <person name="Gordon D."/>
            <person name="Cantsilieris S."/>
            <person name="Munson K."/>
            <person name="Nelson B."/>
            <person name="Raja A."/>
            <person name="Underwood J."/>
            <person name="Diekhans M."/>
            <person name="Fiddes I."/>
            <person name="Haussler D."/>
            <person name="Eichler E."/>
        </authorList>
    </citation>
    <scope>NUCLEOTIDE SEQUENCE [LARGE SCALE GENOMIC DNA]</scope>
    <source>
        <strain evidence="2">Susie</strain>
    </source>
</reference>
<comment type="caution">
    <text evidence="2">The sequence shown here is derived from an EMBL/GenBank/DDBJ whole genome shotgun (WGS) entry which is preliminary data.</text>
</comment>
<feature type="region of interest" description="Disordered" evidence="1">
    <location>
        <begin position="1"/>
        <end position="46"/>
    </location>
</feature>